<dbReference type="GO" id="GO:0005802">
    <property type="term" value="C:trans-Golgi network"/>
    <property type="evidence" value="ECO:0007669"/>
    <property type="project" value="TreeGrafter"/>
</dbReference>
<protein>
    <recommendedName>
        <fullName evidence="5">Phosphatidylinositol 4-kinase type 2</fullName>
        <ecNumber evidence="5">2.7.1.67</ecNumber>
    </recommendedName>
</protein>
<dbReference type="GO" id="GO:0007032">
    <property type="term" value="P:endosome organization"/>
    <property type="evidence" value="ECO:0007669"/>
    <property type="project" value="TreeGrafter"/>
</dbReference>
<evidence type="ECO:0000256" key="1">
    <source>
        <dbReference type="ARBA" id="ARBA00022679"/>
    </source>
</evidence>
<comment type="similarity">
    <text evidence="5">Belongs to the PI3/PI4-kinase family. Type II PI4K subfamily.</text>
</comment>
<comment type="subcellular location">
    <subcellularLocation>
        <location evidence="5">Membrane</location>
        <topology evidence="5">Peripheral membrane protein</topology>
    </subcellularLocation>
</comment>
<feature type="compositionally biased region" description="Polar residues" evidence="6">
    <location>
        <begin position="198"/>
        <end position="213"/>
    </location>
</feature>
<evidence type="ECO:0000256" key="5">
    <source>
        <dbReference type="RuleBase" id="RU367084"/>
    </source>
</evidence>
<name>A0A8E0VI19_9TREM</name>
<dbReference type="AlphaFoldDB" id="A0A8E0VI19"/>
<keyword evidence="8" id="KW-1185">Reference proteome</keyword>
<dbReference type="GO" id="GO:0005886">
    <property type="term" value="C:plasma membrane"/>
    <property type="evidence" value="ECO:0007669"/>
    <property type="project" value="TreeGrafter"/>
</dbReference>
<gene>
    <name evidence="7" type="ORF">FBUS_10037</name>
</gene>
<dbReference type="Proteomes" id="UP000728185">
    <property type="component" value="Unassembled WGS sequence"/>
</dbReference>
<dbReference type="GO" id="GO:0005768">
    <property type="term" value="C:endosome"/>
    <property type="evidence" value="ECO:0007669"/>
    <property type="project" value="TreeGrafter"/>
</dbReference>
<organism evidence="7 8">
    <name type="scientific">Fasciolopsis buskii</name>
    <dbReference type="NCBI Taxonomy" id="27845"/>
    <lineage>
        <taxon>Eukaryota</taxon>
        <taxon>Metazoa</taxon>
        <taxon>Spiralia</taxon>
        <taxon>Lophotrochozoa</taxon>
        <taxon>Platyhelminthes</taxon>
        <taxon>Trematoda</taxon>
        <taxon>Digenea</taxon>
        <taxon>Plagiorchiida</taxon>
        <taxon>Echinostomata</taxon>
        <taxon>Echinostomatoidea</taxon>
        <taxon>Fasciolidae</taxon>
        <taxon>Fasciolopsis</taxon>
    </lineage>
</organism>
<accession>A0A8E0VI19</accession>
<dbReference type="GO" id="GO:0004430">
    <property type="term" value="F:1-phosphatidylinositol 4-kinase activity"/>
    <property type="evidence" value="ECO:0007669"/>
    <property type="project" value="UniProtKB-UniRule"/>
</dbReference>
<dbReference type="GO" id="GO:0007030">
    <property type="term" value="P:Golgi organization"/>
    <property type="evidence" value="ECO:0007669"/>
    <property type="project" value="TreeGrafter"/>
</dbReference>
<evidence type="ECO:0000313" key="7">
    <source>
        <dbReference type="EMBL" id="KAA0189455.1"/>
    </source>
</evidence>
<reference evidence="7" key="1">
    <citation type="submission" date="2019-05" db="EMBL/GenBank/DDBJ databases">
        <title>Annotation for the trematode Fasciolopsis buski.</title>
        <authorList>
            <person name="Choi Y.-J."/>
        </authorList>
    </citation>
    <scope>NUCLEOTIDE SEQUENCE</scope>
    <source>
        <strain evidence="7">HT</strain>
        <tissue evidence="7">Whole worm</tissue>
    </source>
</reference>
<dbReference type="PANTHER" id="PTHR12865:SF1">
    <property type="entry name" value="PHOSPHATIDYLINOSITOL 4-KINASE TYPE 2"/>
    <property type="match status" value="1"/>
</dbReference>
<dbReference type="InterPro" id="IPR039756">
    <property type="entry name" value="Lsb6/PI4K2"/>
</dbReference>
<feature type="region of interest" description="Disordered" evidence="6">
    <location>
        <begin position="198"/>
        <end position="228"/>
    </location>
</feature>
<keyword evidence="5" id="KW-0472">Membrane</keyword>
<evidence type="ECO:0000256" key="2">
    <source>
        <dbReference type="ARBA" id="ARBA00022741"/>
    </source>
</evidence>
<dbReference type="EC" id="2.7.1.67" evidence="5"/>
<dbReference type="PANTHER" id="PTHR12865">
    <property type="entry name" value="PHOSPHATIDYLINOSITOL 4-KINASE TYPE-II"/>
    <property type="match status" value="1"/>
</dbReference>
<evidence type="ECO:0000256" key="4">
    <source>
        <dbReference type="ARBA" id="ARBA00022840"/>
    </source>
</evidence>
<dbReference type="EMBL" id="LUCM01007714">
    <property type="protein sequence ID" value="KAA0189455.1"/>
    <property type="molecule type" value="Genomic_DNA"/>
</dbReference>
<evidence type="ECO:0000313" key="8">
    <source>
        <dbReference type="Proteomes" id="UP000728185"/>
    </source>
</evidence>
<sequence length="245" mass="27365">MAKRPFSETIKELVLPLLSDTHFVNSLVQELNDLFKVRAGFHSPFQFILSTRYQICLILTVCRQIINLVAALRDSKSPYELVRMPVLTLERHVQKRTPPRWPHQRLAAGLAQQRASQRLHFGRNDPPTHRSSHRGSGILICSAPSSPTVSVSEPDPRNISPGCLSAGDLAVGENETPGDPAFDESLQHGLVALPVSHNKSVQQHPSTADQPGTNHPPLSDQSGDAGEQEERYNLRYYKKPMFNWI</sequence>
<keyword evidence="4 5" id="KW-0067">ATP-binding</keyword>
<keyword evidence="3 5" id="KW-0418">Kinase</keyword>
<evidence type="ECO:0000256" key="3">
    <source>
        <dbReference type="ARBA" id="ARBA00022777"/>
    </source>
</evidence>
<comment type="caution">
    <text evidence="7">The sequence shown here is derived from an EMBL/GenBank/DDBJ whole genome shotgun (WGS) entry which is preliminary data.</text>
</comment>
<keyword evidence="2 5" id="KW-0547">Nucleotide-binding</keyword>
<dbReference type="OrthoDB" id="3349449at2759"/>
<comment type="catalytic activity">
    <reaction evidence="5">
        <text>a 1,2-diacyl-sn-glycero-3-phospho-(1D-myo-inositol) + ATP = a 1,2-diacyl-sn-glycero-3-phospho-(1D-myo-inositol 4-phosphate) + ADP + H(+)</text>
        <dbReference type="Rhea" id="RHEA:19877"/>
        <dbReference type="ChEBI" id="CHEBI:15378"/>
        <dbReference type="ChEBI" id="CHEBI:30616"/>
        <dbReference type="ChEBI" id="CHEBI:57880"/>
        <dbReference type="ChEBI" id="CHEBI:58178"/>
        <dbReference type="ChEBI" id="CHEBI:456216"/>
        <dbReference type="EC" id="2.7.1.67"/>
    </reaction>
</comment>
<proteinExistence type="inferred from homology"/>
<keyword evidence="1 5" id="KW-0808">Transferase</keyword>
<dbReference type="GO" id="GO:0005765">
    <property type="term" value="C:lysosomal membrane"/>
    <property type="evidence" value="ECO:0007669"/>
    <property type="project" value="TreeGrafter"/>
</dbReference>
<dbReference type="GO" id="GO:0005524">
    <property type="term" value="F:ATP binding"/>
    <property type="evidence" value="ECO:0007669"/>
    <property type="project" value="UniProtKB-UniRule"/>
</dbReference>
<evidence type="ECO:0000256" key="6">
    <source>
        <dbReference type="SAM" id="MobiDB-lite"/>
    </source>
</evidence>
<dbReference type="GO" id="GO:0046854">
    <property type="term" value="P:phosphatidylinositol phosphate biosynthetic process"/>
    <property type="evidence" value="ECO:0007669"/>
    <property type="project" value="UniProtKB-UniRule"/>
</dbReference>